<dbReference type="Proteomes" id="UP000663842">
    <property type="component" value="Unassembled WGS sequence"/>
</dbReference>
<feature type="transmembrane region" description="Helical" evidence="7">
    <location>
        <begin position="24"/>
        <end position="43"/>
    </location>
</feature>
<evidence type="ECO:0000256" key="4">
    <source>
        <dbReference type="ARBA" id="ARBA00022989"/>
    </source>
</evidence>
<evidence type="ECO:0000256" key="2">
    <source>
        <dbReference type="ARBA" id="ARBA00005731"/>
    </source>
</evidence>
<feature type="transmembrane region" description="Helical" evidence="7">
    <location>
        <begin position="282"/>
        <end position="306"/>
    </location>
</feature>
<dbReference type="GO" id="GO:0015144">
    <property type="term" value="F:carbohydrate transmembrane transporter activity"/>
    <property type="evidence" value="ECO:0007669"/>
    <property type="project" value="InterPro"/>
</dbReference>
<dbReference type="InterPro" id="IPR012435">
    <property type="entry name" value="TMEM144"/>
</dbReference>
<dbReference type="Pfam" id="PF07857">
    <property type="entry name" value="TMEM144"/>
    <property type="match status" value="1"/>
</dbReference>
<name>A0A819N5Z3_9BILA</name>
<feature type="transmembrane region" description="Helical" evidence="7">
    <location>
        <begin position="246"/>
        <end position="270"/>
    </location>
</feature>
<evidence type="ECO:0000256" key="7">
    <source>
        <dbReference type="SAM" id="Phobius"/>
    </source>
</evidence>
<sequence length="383" mass="42303">MNLLLTALNTTTISPSHDTDSPLWIGYLSVVIAVLFFGSNLVPAGKYPIGDGLSFQFFICCGIWIVGLIINLFVQSPQFFPLVLIGGVLWTTGNILSILVIRINGLGMSMLLWCTTNMLVGWASGHFGWFGLLPENVEKPILNYIGVTIACVSGIAFLAIRTVQQEEIVEHPEEQQPILQSSSVENTSNDTRLTANTVSTSKPLSMCIIGCILAAIAGILFGFVFIPSTYIQDHPNKYPTASKNGLHYVFSMYSGIFFSSMFYYVVYIALKRNRPYIHIQSILPGIVSGIMWGIAQAGFLVANSILSQAISFPLLPRPRPPRNPPPPPQPPLPPRPPPLPPRKPPPPPLPHLPPRWNPPRNKRNVNFIKFKIGVILMLSREQK</sequence>
<evidence type="ECO:0008006" key="10">
    <source>
        <dbReference type="Google" id="ProtNLM"/>
    </source>
</evidence>
<dbReference type="EMBL" id="CAJOBF010001865">
    <property type="protein sequence ID" value="CAF3990669.1"/>
    <property type="molecule type" value="Genomic_DNA"/>
</dbReference>
<comment type="subcellular location">
    <subcellularLocation>
        <location evidence="1">Membrane</location>
        <topology evidence="1">Multi-pass membrane protein</topology>
    </subcellularLocation>
</comment>
<keyword evidence="3 7" id="KW-0812">Transmembrane</keyword>
<protein>
    <recommendedName>
        <fullName evidence="10">Transmembrane protein 144</fullName>
    </recommendedName>
</protein>
<dbReference type="InterPro" id="IPR010651">
    <property type="entry name" value="Sugar_transport"/>
</dbReference>
<feature type="transmembrane region" description="Helical" evidence="7">
    <location>
        <begin position="80"/>
        <end position="103"/>
    </location>
</feature>
<evidence type="ECO:0000256" key="1">
    <source>
        <dbReference type="ARBA" id="ARBA00004141"/>
    </source>
</evidence>
<feature type="transmembrane region" description="Helical" evidence="7">
    <location>
        <begin position="55"/>
        <end position="74"/>
    </location>
</feature>
<reference evidence="8" key="1">
    <citation type="submission" date="2021-02" db="EMBL/GenBank/DDBJ databases">
        <authorList>
            <person name="Nowell W R."/>
        </authorList>
    </citation>
    <scope>NUCLEOTIDE SEQUENCE</scope>
</reference>
<feature type="compositionally biased region" description="Pro residues" evidence="6">
    <location>
        <begin position="317"/>
        <end position="357"/>
    </location>
</feature>
<comment type="similarity">
    <text evidence="2">Belongs to the TMEM144 family.</text>
</comment>
<comment type="caution">
    <text evidence="8">The sequence shown here is derived from an EMBL/GenBank/DDBJ whole genome shotgun (WGS) entry which is preliminary data.</text>
</comment>
<dbReference type="GO" id="GO:0016020">
    <property type="term" value="C:membrane"/>
    <property type="evidence" value="ECO:0007669"/>
    <property type="project" value="UniProtKB-SubCell"/>
</dbReference>
<dbReference type="PANTHER" id="PTHR16119">
    <property type="entry name" value="TRANSMEMBRANE PROTEIN 144"/>
    <property type="match status" value="1"/>
</dbReference>
<feature type="transmembrane region" description="Helical" evidence="7">
    <location>
        <begin position="204"/>
        <end position="226"/>
    </location>
</feature>
<evidence type="ECO:0000256" key="5">
    <source>
        <dbReference type="ARBA" id="ARBA00023136"/>
    </source>
</evidence>
<feature type="region of interest" description="Disordered" evidence="6">
    <location>
        <begin position="317"/>
        <end position="362"/>
    </location>
</feature>
<dbReference type="PANTHER" id="PTHR16119:SF17">
    <property type="entry name" value="TRANSMEMBRANE PROTEIN 144"/>
    <property type="match status" value="1"/>
</dbReference>
<evidence type="ECO:0000313" key="8">
    <source>
        <dbReference type="EMBL" id="CAF3990669.1"/>
    </source>
</evidence>
<evidence type="ECO:0000256" key="3">
    <source>
        <dbReference type="ARBA" id="ARBA00022692"/>
    </source>
</evidence>
<keyword evidence="5 7" id="KW-0472">Membrane</keyword>
<feature type="transmembrane region" description="Helical" evidence="7">
    <location>
        <begin position="141"/>
        <end position="160"/>
    </location>
</feature>
<evidence type="ECO:0000313" key="9">
    <source>
        <dbReference type="Proteomes" id="UP000663842"/>
    </source>
</evidence>
<proteinExistence type="inferred from homology"/>
<keyword evidence="4 7" id="KW-1133">Transmembrane helix</keyword>
<dbReference type="AlphaFoldDB" id="A0A819N5Z3"/>
<gene>
    <name evidence="8" type="ORF">UXM345_LOCUS15583</name>
</gene>
<organism evidence="8 9">
    <name type="scientific">Rotaria magnacalcarata</name>
    <dbReference type="NCBI Taxonomy" id="392030"/>
    <lineage>
        <taxon>Eukaryota</taxon>
        <taxon>Metazoa</taxon>
        <taxon>Spiralia</taxon>
        <taxon>Gnathifera</taxon>
        <taxon>Rotifera</taxon>
        <taxon>Eurotatoria</taxon>
        <taxon>Bdelloidea</taxon>
        <taxon>Philodinida</taxon>
        <taxon>Philodinidae</taxon>
        <taxon>Rotaria</taxon>
    </lineage>
</organism>
<feature type="transmembrane region" description="Helical" evidence="7">
    <location>
        <begin position="110"/>
        <end position="129"/>
    </location>
</feature>
<accession>A0A819N5Z3</accession>
<evidence type="ECO:0000256" key="6">
    <source>
        <dbReference type="SAM" id="MobiDB-lite"/>
    </source>
</evidence>